<dbReference type="PROSITE" id="PS50112">
    <property type="entry name" value="PAS"/>
    <property type="match status" value="1"/>
</dbReference>
<dbReference type="InterPro" id="IPR050351">
    <property type="entry name" value="BphY/WalK/GraS-like"/>
</dbReference>
<evidence type="ECO:0000259" key="12">
    <source>
        <dbReference type="PROSITE" id="PS50109"/>
    </source>
</evidence>
<evidence type="ECO:0000256" key="10">
    <source>
        <dbReference type="ARBA" id="ARBA00023012"/>
    </source>
</evidence>
<dbReference type="InterPro" id="IPR000014">
    <property type="entry name" value="PAS"/>
</dbReference>
<dbReference type="GO" id="GO:0000155">
    <property type="term" value="F:phosphorelay sensor kinase activity"/>
    <property type="evidence" value="ECO:0007669"/>
    <property type="project" value="InterPro"/>
</dbReference>
<dbReference type="STRING" id="1873524.HSR6_1723"/>
<dbReference type="PROSITE" id="PS50109">
    <property type="entry name" value="HIS_KIN"/>
    <property type="match status" value="1"/>
</dbReference>
<dbReference type="InterPro" id="IPR036890">
    <property type="entry name" value="HATPase_C_sf"/>
</dbReference>
<reference evidence="14 15" key="1">
    <citation type="submission" date="2016-06" db="EMBL/GenBank/DDBJ databases">
        <title>Discovery of anaerobic lithoheterotrophic haloarchaeon capable of sulfur respiration by hydrogen and formate.</title>
        <authorList>
            <person name="Sorokin D.Y."/>
            <person name="Kublanov I.V."/>
            <person name="Roman P."/>
            <person name="Sinninghe Damste J.S."/>
            <person name="Golyshin P.N."/>
            <person name="Rojo D."/>
            <person name="Ciordia S."/>
            <person name="Mena Md.C."/>
            <person name="Ferrer M."/>
            <person name="Smedile F."/>
            <person name="Messina E."/>
            <person name="La Cono V."/>
            <person name="Yakimov M.M."/>
        </authorList>
    </citation>
    <scope>NUCLEOTIDE SEQUENCE [LARGE SCALE GENOMIC DNA]</scope>
    <source>
        <strain evidence="14 15">HTSR1</strain>
    </source>
</reference>
<dbReference type="GO" id="GO:0016020">
    <property type="term" value="C:membrane"/>
    <property type="evidence" value="ECO:0007669"/>
    <property type="project" value="UniProtKB-SubCell"/>
</dbReference>
<keyword evidence="10" id="KW-0902">Two-component regulatory system</keyword>
<evidence type="ECO:0000256" key="5">
    <source>
        <dbReference type="ARBA" id="ARBA00022692"/>
    </source>
</evidence>
<keyword evidence="8" id="KW-0067">ATP-binding</keyword>
<protein>
    <recommendedName>
        <fullName evidence="3">histidine kinase</fullName>
        <ecNumber evidence="3">2.7.13.3</ecNumber>
    </recommendedName>
</protein>
<keyword evidence="6" id="KW-0547">Nucleotide-binding</keyword>
<evidence type="ECO:0000313" key="15">
    <source>
        <dbReference type="Proteomes" id="UP000185608"/>
    </source>
</evidence>
<dbReference type="CDD" id="cd00075">
    <property type="entry name" value="HATPase"/>
    <property type="match status" value="1"/>
</dbReference>
<dbReference type="CDD" id="cd00130">
    <property type="entry name" value="PAS"/>
    <property type="match status" value="1"/>
</dbReference>
<evidence type="ECO:0000259" key="13">
    <source>
        <dbReference type="PROSITE" id="PS50112"/>
    </source>
</evidence>
<dbReference type="InterPro" id="IPR005467">
    <property type="entry name" value="His_kinase_dom"/>
</dbReference>
<evidence type="ECO:0000256" key="2">
    <source>
        <dbReference type="ARBA" id="ARBA00004141"/>
    </source>
</evidence>
<evidence type="ECO:0000256" key="1">
    <source>
        <dbReference type="ARBA" id="ARBA00000085"/>
    </source>
</evidence>
<evidence type="ECO:0000256" key="8">
    <source>
        <dbReference type="ARBA" id="ARBA00022840"/>
    </source>
</evidence>
<keyword evidence="11" id="KW-0472">Membrane</keyword>
<dbReference type="Pfam" id="PF02518">
    <property type="entry name" value="HATPase_c"/>
    <property type="match status" value="1"/>
</dbReference>
<evidence type="ECO:0000256" key="9">
    <source>
        <dbReference type="ARBA" id="ARBA00022989"/>
    </source>
</evidence>
<dbReference type="InterPro" id="IPR035965">
    <property type="entry name" value="PAS-like_dom_sf"/>
</dbReference>
<dbReference type="PRINTS" id="PR00344">
    <property type="entry name" value="BCTRLSENSOR"/>
</dbReference>
<dbReference type="Gene3D" id="3.30.450.20">
    <property type="entry name" value="PAS domain"/>
    <property type="match status" value="1"/>
</dbReference>
<accession>A0A1D8S638</accession>
<comment type="subcellular location">
    <subcellularLocation>
        <location evidence="2">Membrane</location>
        <topology evidence="2">Multi-pass membrane protein</topology>
    </subcellularLocation>
</comment>
<dbReference type="Gene3D" id="3.30.565.10">
    <property type="entry name" value="Histidine kinase-like ATPase, C-terminal domain"/>
    <property type="match status" value="1"/>
</dbReference>
<gene>
    <name evidence="14" type="ORF">HTSR_1655</name>
</gene>
<dbReference type="SMART" id="SM00387">
    <property type="entry name" value="HATPase_c"/>
    <property type="match status" value="1"/>
</dbReference>
<dbReference type="PANTHER" id="PTHR42878">
    <property type="entry name" value="TWO-COMPONENT HISTIDINE KINASE"/>
    <property type="match status" value="1"/>
</dbReference>
<evidence type="ECO:0000256" key="3">
    <source>
        <dbReference type="ARBA" id="ARBA00012438"/>
    </source>
</evidence>
<comment type="catalytic activity">
    <reaction evidence="1">
        <text>ATP + protein L-histidine = ADP + protein N-phospho-L-histidine.</text>
        <dbReference type="EC" id="2.7.13.3"/>
    </reaction>
</comment>
<dbReference type="RefSeq" id="WP_070365489.1">
    <property type="nucleotide sequence ID" value="NZ_CP016070.1"/>
</dbReference>
<evidence type="ECO:0000256" key="11">
    <source>
        <dbReference type="ARBA" id="ARBA00023136"/>
    </source>
</evidence>
<dbReference type="InterPro" id="IPR004358">
    <property type="entry name" value="Sig_transdc_His_kin-like_C"/>
</dbReference>
<dbReference type="NCBIfam" id="TIGR00229">
    <property type="entry name" value="sensory_box"/>
    <property type="match status" value="1"/>
</dbReference>
<evidence type="ECO:0000313" key="14">
    <source>
        <dbReference type="EMBL" id="AOW80825.1"/>
    </source>
</evidence>
<feature type="domain" description="PAS" evidence="13">
    <location>
        <begin position="7"/>
        <end position="55"/>
    </location>
</feature>
<keyword evidence="7 14" id="KW-0418">Kinase</keyword>
<sequence>MDRPSSDSQLLDRIFETSPTGLVVLTPGGDITRCNDRAEELLGLEESDIEGKRYVEPEWQFTDEDGSPILESEHPFVRVRDSGGPIFGQVYRIERPHADPIVVSISGAPITADGTVARIVFAFEDITERRERERELEVMTRQLEVLNRVVRHDIRNEMAVVLGSIETAVDQVSDPDTMTNLERAQQAGDHVVSITKTARDLMEVVTATEPPELDPIQVAPILEEEVAMVREGTPDATVRIEDSIPTVSVRGTDLLDSVFRNLLSNAIDHSDQEAPTVTVSATVQDDRLRVSVADDGPGIPEAQKWSIFGKGDRGLESDGTGIGLYLVENLVTQFGGDVWVEDNEPRGAVFVVELDIVE</sequence>
<dbReference type="GO" id="GO:0005524">
    <property type="term" value="F:ATP binding"/>
    <property type="evidence" value="ECO:0007669"/>
    <property type="project" value="UniProtKB-KW"/>
</dbReference>
<dbReference type="GO" id="GO:0000156">
    <property type="term" value="F:phosphorelay response regulator activity"/>
    <property type="evidence" value="ECO:0007669"/>
    <property type="project" value="TreeGrafter"/>
</dbReference>
<keyword evidence="9" id="KW-1133">Transmembrane helix</keyword>
<dbReference type="PANTHER" id="PTHR42878:SF7">
    <property type="entry name" value="SENSOR HISTIDINE KINASE GLRK"/>
    <property type="match status" value="1"/>
</dbReference>
<dbReference type="Proteomes" id="UP000185608">
    <property type="component" value="Chromosome"/>
</dbReference>
<dbReference type="SUPFAM" id="SSF47384">
    <property type="entry name" value="Homodimeric domain of signal transducing histidine kinase"/>
    <property type="match status" value="1"/>
</dbReference>
<dbReference type="GeneID" id="29829642"/>
<feature type="domain" description="Histidine kinase" evidence="12">
    <location>
        <begin position="149"/>
        <end position="358"/>
    </location>
</feature>
<dbReference type="SUPFAM" id="SSF55785">
    <property type="entry name" value="PYP-like sensor domain (PAS domain)"/>
    <property type="match status" value="1"/>
</dbReference>
<keyword evidence="4" id="KW-0808">Transferase</keyword>
<dbReference type="InterPro" id="IPR003594">
    <property type="entry name" value="HATPase_dom"/>
</dbReference>
<dbReference type="Pfam" id="PF13188">
    <property type="entry name" value="PAS_8"/>
    <property type="match status" value="1"/>
</dbReference>
<dbReference type="EC" id="2.7.13.3" evidence="3"/>
<dbReference type="PATRIC" id="fig|1855411.3.peg.1660"/>
<dbReference type="EMBL" id="CP016070">
    <property type="protein sequence ID" value="AOW80825.1"/>
    <property type="molecule type" value="Genomic_DNA"/>
</dbReference>
<organism evidence="14 15">
    <name type="scientific">Halodesulfurarchaeum formicicum</name>
    <dbReference type="NCBI Taxonomy" id="1873524"/>
    <lineage>
        <taxon>Archaea</taxon>
        <taxon>Methanobacteriati</taxon>
        <taxon>Methanobacteriota</taxon>
        <taxon>Stenosarchaea group</taxon>
        <taxon>Halobacteria</taxon>
        <taxon>Halobacteriales</taxon>
        <taxon>Halobacteriaceae</taxon>
        <taxon>Halodesulfurarchaeum</taxon>
    </lineage>
</organism>
<dbReference type="SUPFAM" id="SSF55874">
    <property type="entry name" value="ATPase domain of HSP90 chaperone/DNA topoisomerase II/histidine kinase"/>
    <property type="match status" value="1"/>
</dbReference>
<dbReference type="AlphaFoldDB" id="A0A1D8S638"/>
<proteinExistence type="predicted"/>
<evidence type="ECO:0000256" key="4">
    <source>
        <dbReference type="ARBA" id="ARBA00022679"/>
    </source>
</evidence>
<dbReference type="InterPro" id="IPR036097">
    <property type="entry name" value="HisK_dim/P_sf"/>
</dbReference>
<evidence type="ECO:0000256" key="6">
    <source>
        <dbReference type="ARBA" id="ARBA00022741"/>
    </source>
</evidence>
<name>A0A1D8S638_9EURY</name>
<dbReference type="GO" id="GO:0030295">
    <property type="term" value="F:protein kinase activator activity"/>
    <property type="evidence" value="ECO:0007669"/>
    <property type="project" value="TreeGrafter"/>
</dbReference>
<dbReference type="GO" id="GO:0007234">
    <property type="term" value="P:osmosensory signaling via phosphorelay pathway"/>
    <property type="evidence" value="ECO:0007669"/>
    <property type="project" value="TreeGrafter"/>
</dbReference>
<evidence type="ECO:0000256" key="7">
    <source>
        <dbReference type="ARBA" id="ARBA00022777"/>
    </source>
</evidence>
<keyword evidence="5" id="KW-0812">Transmembrane</keyword>
<dbReference type="KEGG" id="halh:HTSR_1655"/>
<dbReference type="SMART" id="SM00091">
    <property type="entry name" value="PAS"/>
    <property type="match status" value="1"/>
</dbReference>